<feature type="compositionally biased region" description="Acidic residues" evidence="1">
    <location>
        <begin position="399"/>
        <end position="415"/>
    </location>
</feature>
<dbReference type="Proteomes" id="UP001285354">
    <property type="component" value="Unassembled WGS sequence"/>
</dbReference>
<feature type="region of interest" description="Disordered" evidence="1">
    <location>
        <begin position="237"/>
        <end position="440"/>
    </location>
</feature>
<dbReference type="EMBL" id="JAUBYV010000005">
    <property type="protein sequence ID" value="KAK2626886.1"/>
    <property type="molecule type" value="Genomic_DNA"/>
</dbReference>
<evidence type="ECO:0000313" key="3">
    <source>
        <dbReference type="Proteomes" id="UP001285354"/>
    </source>
</evidence>
<feature type="compositionally biased region" description="Basic residues" evidence="1">
    <location>
        <begin position="384"/>
        <end position="393"/>
    </location>
</feature>
<dbReference type="GO" id="GO:0032968">
    <property type="term" value="P:positive regulation of transcription elongation by RNA polymerase II"/>
    <property type="evidence" value="ECO:0007669"/>
    <property type="project" value="TreeGrafter"/>
</dbReference>
<organism evidence="2 3">
    <name type="scientific">Diplocarpon rosae</name>
    <dbReference type="NCBI Taxonomy" id="946125"/>
    <lineage>
        <taxon>Eukaryota</taxon>
        <taxon>Fungi</taxon>
        <taxon>Dikarya</taxon>
        <taxon>Ascomycota</taxon>
        <taxon>Pezizomycotina</taxon>
        <taxon>Leotiomycetes</taxon>
        <taxon>Helotiales</taxon>
        <taxon>Drepanopezizaceae</taxon>
        <taxon>Diplocarpon</taxon>
    </lineage>
</organism>
<reference evidence="2" key="1">
    <citation type="submission" date="2023-06" db="EMBL/GenBank/DDBJ databases">
        <title>Draft genome of Marssonina rosae.</title>
        <authorList>
            <person name="Cheng Q."/>
        </authorList>
    </citation>
    <scope>NUCLEOTIDE SEQUENCE</scope>
    <source>
        <strain evidence="2">R4</strain>
    </source>
</reference>
<dbReference type="Pfam" id="PF04004">
    <property type="entry name" value="Leo1"/>
    <property type="match status" value="1"/>
</dbReference>
<comment type="caution">
    <text evidence="2">The sequence shown here is derived from an EMBL/GenBank/DDBJ whole genome shotgun (WGS) entry which is preliminary data.</text>
</comment>
<proteinExistence type="predicted"/>
<sequence length="440" mass="49368">MPSASEDDIMGSTAELEDDLFGDDDDENEPVSKARELSDHELDSGDDEERMDRAPRAEAEEVDLEDSRDARVLETTVWRHPIPKPADGEYNALRLPSFIGIEPRPFDPETFQPPESDHHVDTKSANFSASAVSSSTIRFRKTPKGKLESNTVIHKWSDGTTTLSIGDQHYELQTASLAPSKEGKIYQSVMDSHQYLASPSIASQMLVMMGHMTNHYTVRPNKDIEDDALEKLQKNLAAATRGGNRDDKNGPEIISNTEDPEMQKKKAEIAEKERLRAQRRRETAAEKANQPRSGLGGRGGLNVDDLEGRAGRRAPGPGRKAPKPLRRRADYDSDELPRGGRNREDEYDKEDDFLASSDEDMEEGVDEDEEEEEILDDRSDRDVHRSKKQKTSKSRPEENSDADADAEADLDDDEAPVQPMTNEPTNRGRKRNIIEDDDDE</sequence>
<feature type="compositionally biased region" description="Basic and acidic residues" evidence="1">
    <location>
        <begin position="261"/>
        <end position="285"/>
    </location>
</feature>
<dbReference type="InterPro" id="IPR007149">
    <property type="entry name" value="Leo1"/>
</dbReference>
<feature type="compositionally biased region" description="Basic and acidic residues" evidence="1">
    <location>
        <begin position="30"/>
        <end position="43"/>
    </location>
</feature>
<dbReference type="GO" id="GO:0016593">
    <property type="term" value="C:Cdc73/Paf1 complex"/>
    <property type="evidence" value="ECO:0007669"/>
    <property type="project" value="InterPro"/>
</dbReference>
<gene>
    <name evidence="2" type="ORF">QTJ16_004061</name>
</gene>
<dbReference type="PANTHER" id="PTHR23146">
    <property type="entry name" value="LEO1 PROTEIN"/>
    <property type="match status" value="1"/>
</dbReference>
<evidence type="ECO:0000313" key="2">
    <source>
        <dbReference type="EMBL" id="KAK2626886.1"/>
    </source>
</evidence>
<name>A0AAD9SZZ8_9HELO</name>
<protein>
    <recommendedName>
        <fullName evidence="4">RNA polymerase-associated protein LEO1</fullName>
    </recommendedName>
</protein>
<feature type="compositionally biased region" description="Basic and acidic residues" evidence="1">
    <location>
        <begin position="327"/>
        <end position="346"/>
    </location>
</feature>
<dbReference type="PANTHER" id="PTHR23146:SF0">
    <property type="entry name" value="RNA POLYMERASE-ASSOCIATED PROTEIN LEO1"/>
    <property type="match status" value="1"/>
</dbReference>
<feature type="compositionally biased region" description="Acidic residues" evidence="1">
    <location>
        <begin position="347"/>
        <end position="375"/>
    </location>
</feature>
<evidence type="ECO:0008006" key="4">
    <source>
        <dbReference type="Google" id="ProtNLM"/>
    </source>
</evidence>
<evidence type="ECO:0000256" key="1">
    <source>
        <dbReference type="SAM" id="MobiDB-lite"/>
    </source>
</evidence>
<feature type="compositionally biased region" description="Basic and acidic residues" evidence="1">
    <location>
        <begin position="50"/>
        <end position="68"/>
    </location>
</feature>
<dbReference type="AlphaFoldDB" id="A0AAD9SZZ8"/>
<accession>A0AAD9SZZ8</accession>
<keyword evidence="3" id="KW-1185">Reference proteome</keyword>
<feature type="region of interest" description="Disordered" evidence="1">
    <location>
        <begin position="1"/>
        <end position="68"/>
    </location>
</feature>
<dbReference type="GO" id="GO:0006368">
    <property type="term" value="P:transcription elongation by RNA polymerase II"/>
    <property type="evidence" value="ECO:0007669"/>
    <property type="project" value="InterPro"/>
</dbReference>
<dbReference type="GO" id="GO:1990269">
    <property type="term" value="F:RNA polymerase II C-terminal domain phosphoserine binding"/>
    <property type="evidence" value="ECO:0007669"/>
    <property type="project" value="TreeGrafter"/>
</dbReference>
<feature type="compositionally biased region" description="Acidic residues" evidence="1">
    <location>
        <begin position="1"/>
        <end position="29"/>
    </location>
</feature>